<reference evidence="6 7" key="1">
    <citation type="journal article" date="2015" name="Genome Biol. Evol.">
        <title>The genome of winter moth (Operophtera brumata) provides a genomic perspective on sexual dimorphism and phenology.</title>
        <authorList>
            <person name="Derks M.F."/>
            <person name="Smit S."/>
            <person name="Salis L."/>
            <person name="Schijlen E."/>
            <person name="Bossers A."/>
            <person name="Mateman C."/>
            <person name="Pijl A.S."/>
            <person name="de Ridder D."/>
            <person name="Groenen M.A."/>
            <person name="Visser M.E."/>
            <person name="Megens H.J."/>
        </authorList>
    </citation>
    <scope>NUCLEOTIDE SEQUENCE [LARGE SCALE GENOMIC DNA]</scope>
    <source>
        <strain evidence="6">WM2013NL</strain>
        <tissue evidence="6">Head and thorax</tissue>
    </source>
</reference>
<dbReference type="GO" id="GO:0051087">
    <property type="term" value="F:protein-folding chaperone binding"/>
    <property type="evidence" value="ECO:0007669"/>
    <property type="project" value="TreeGrafter"/>
</dbReference>
<dbReference type="GO" id="GO:0051082">
    <property type="term" value="F:unfolded protein binding"/>
    <property type="evidence" value="ECO:0007669"/>
    <property type="project" value="InterPro"/>
</dbReference>
<dbReference type="SUPFAM" id="SSF46579">
    <property type="entry name" value="Prefoldin"/>
    <property type="match status" value="1"/>
</dbReference>
<dbReference type="Pfam" id="PF01920">
    <property type="entry name" value="Prefoldin_2"/>
    <property type="match status" value="1"/>
</dbReference>
<organism evidence="6 7">
    <name type="scientific">Operophtera brumata</name>
    <name type="common">Winter moth</name>
    <name type="synonym">Phalaena brumata</name>
    <dbReference type="NCBI Taxonomy" id="104452"/>
    <lineage>
        <taxon>Eukaryota</taxon>
        <taxon>Metazoa</taxon>
        <taxon>Ecdysozoa</taxon>
        <taxon>Arthropoda</taxon>
        <taxon>Hexapoda</taxon>
        <taxon>Insecta</taxon>
        <taxon>Pterygota</taxon>
        <taxon>Neoptera</taxon>
        <taxon>Endopterygota</taxon>
        <taxon>Lepidoptera</taxon>
        <taxon>Glossata</taxon>
        <taxon>Ditrysia</taxon>
        <taxon>Geometroidea</taxon>
        <taxon>Geometridae</taxon>
        <taxon>Larentiinae</taxon>
        <taxon>Operophtera</taxon>
    </lineage>
</organism>
<dbReference type="PANTHER" id="PTHR21431">
    <property type="entry name" value="PREFOLDIN SUBUNIT 6"/>
    <property type="match status" value="1"/>
</dbReference>
<dbReference type="Proteomes" id="UP000037510">
    <property type="component" value="Unassembled WGS sequence"/>
</dbReference>
<dbReference type="GO" id="GO:0016272">
    <property type="term" value="C:prefoldin complex"/>
    <property type="evidence" value="ECO:0007669"/>
    <property type="project" value="InterPro"/>
</dbReference>
<name>A0A0L7LCC9_OPEBR</name>
<dbReference type="InterPro" id="IPR009053">
    <property type="entry name" value="Prefoldin"/>
</dbReference>
<sequence>MTEEVQKKLQKELEIYSNMQKEYRKAVAQKQQLDGQLNENKAVKDELMLLKKDSEVYKLIGPVLVKQELEEAKQNVTKRMEYISKEVKRTDDHIYALENKQEAQQENLNKLKNDLNKLKIKA</sequence>
<comment type="caution">
    <text evidence="6">The sequence shown here is derived from an EMBL/GenBank/DDBJ whole genome shotgun (WGS) entry which is preliminary data.</text>
</comment>
<dbReference type="AlphaFoldDB" id="A0A0L7LCC9"/>
<gene>
    <name evidence="6" type="ORF">OBRU01_11353</name>
</gene>
<dbReference type="GO" id="GO:0051131">
    <property type="term" value="P:chaperone-mediated protein complex assembly"/>
    <property type="evidence" value="ECO:0007669"/>
    <property type="project" value="TreeGrafter"/>
</dbReference>
<dbReference type="CDD" id="cd23161">
    <property type="entry name" value="Prefoldin_6"/>
    <property type="match status" value="1"/>
</dbReference>
<dbReference type="GO" id="GO:0005737">
    <property type="term" value="C:cytoplasm"/>
    <property type="evidence" value="ECO:0007669"/>
    <property type="project" value="TreeGrafter"/>
</dbReference>
<evidence type="ECO:0000313" key="6">
    <source>
        <dbReference type="EMBL" id="KOB73064.1"/>
    </source>
</evidence>
<keyword evidence="3" id="KW-0143">Chaperone</keyword>
<evidence type="ECO:0000256" key="1">
    <source>
        <dbReference type="ARBA" id="ARBA00008045"/>
    </source>
</evidence>
<protein>
    <recommendedName>
        <fullName evidence="4">Probable prefoldin subunit 6</fullName>
    </recommendedName>
</protein>
<dbReference type="STRING" id="104452.A0A0L7LCC9"/>
<accession>A0A0L7LCC9</accession>
<keyword evidence="7" id="KW-1185">Reference proteome</keyword>
<evidence type="ECO:0000313" key="7">
    <source>
        <dbReference type="Proteomes" id="UP000037510"/>
    </source>
</evidence>
<feature type="coiled-coil region" evidence="5">
    <location>
        <begin position="2"/>
        <end position="121"/>
    </location>
</feature>
<keyword evidence="5" id="KW-0175">Coiled coil</keyword>
<dbReference type="InterPro" id="IPR002777">
    <property type="entry name" value="PFD_beta-like"/>
</dbReference>
<evidence type="ECO:0000256" key="5">
    <source>
        <dbReference type="SAM" id="Coils"/>
    </source>
</evidence>
<dbReference type="OrthoDB" id="248120at2759"/>
<dbReference type="Gene3D" id="1.10.287.370">
    <property type="match status" value="1"/>
</dbReference>
<evidence type="ECO:0000256" key="4">
    <source>
        <dbReference type="ARBA" id="ARBA00072592"/>
    </source>
</evidence>
<dbReference type="GO" id="GO:0006457">
    <property type="term" value="P:protein folding"/>
    <property type="evidence" value="ECO:0007669"/>
    <property type="project" value="InterPro"/>
</dbReference>
<evidence type="ECO:0000256" key="3">
    <source>
        <dbReference type="ARBA" id="ARBA00023186"/>
    </source>
</evidence>
<proteinExistence type="inferred from homology"/>
<comment type="similarity">
    <text evidence="1">Belongs to the prefoldin subunit beta family.</text>
</comment>
<dbReference type="FunFam" id="1.10.287.370:FF:000003">
    <property type="entry name" value="Prefoldin subunit 6"/>
    <property type="match status" value="1"/>
</dbReference>
<evidence type="ECO:0000256" key="2">
    <source>
        <dbReference type="ARBA" id="ARBA00011695"/>
    </source>
</evidence>
<comment type="subunit">
    <text evidence="2">Heterohexamer of two PFD-alpha type and four PFD-beta type subunits.</text>
</comment>
<dbReference type="PANTHER" id="PTHR21431:SF0">
    <property type="entry name" value="PREFOLDIN SUBUNIT 6"/>
    <property type="match status" value="1"/>
</dbReference>
<dbReference type="EMBL" id="JTDY01001728">
    <property type="protein sequence ID" value="KOB73064.1"/>
    <property type="molecule type" value="Genomic_DNA"/>
</dbReference>